<sequence length="100" mass="11604">MIGMFMRVPQLHVSKHYSFVFPYGGNCRMGTLQFFAEILVGFTVIQPHDNVSFLFSRKLFPLTYSFSVTTHETHKQGKRPHQLRKTPLSKHCNCKLLSTE</sequence>
<protein>
    <submittedName>
        <fullName evidence="1">Uncharacterized protein</fullName>
    </submittedName>
</protein>
<dbReference type="EMBL" id="HBUF01199605">
    <property type="protein sequence ID" value="CAG6661422.1"/>
    <property type="molecule type" value="Transcribed_RNA"/>
</dbReference>
<accession>A0A8D8S7M0</accession>
<evidence type="ECO:0000313" key="1">
    <source>
        <dbReference type="EMBL" id="CAG6661422.1"/>
    </source>
</evidence>
<proteinExistence type="predicted"/>
<name>A0A8D8S7M0_9HEMI</name>
<organism evidence="1">
    <name type="scientific">Cacopsylla melanoneura</name>
    <dbReference type="NCBI Taxonomy" id="428564"/>
    <lineage>
        <taxon>Eukaryota</taxon>
        <taxon>Metazoa</taxon>
        <taxon>Ecdysozoa</taxon>
        <taxon>Arthropoda</taxon>
        <taxon>Hexapoda</taxon>
        <taxon>Insecta</taxon>
        <taxon>Pterygota</taxon>
        <taxon>Neoptera</taxon>
        <taxon>Paraneoptera</taxon>
        <taxon>Hemiptera</taxon>
        <taxon>Sternorrhyncha</taxon>
        <taxon>Psylloidea</taxon>
        <taxon>Psyllidae</taxon>
        <taxon>Psyllinae</taxon>
        <taxon>Cacopsylla</taxon>
    </lineage>
</organism>
<dbReference type="AlphaFoldDB" id="A0A8D8S7M0"/>
<reference evidence="1" key="1">
    <citation type="submission" date="2021-05" db="EMBL/GenBank/DDBJ databases">
        <authorList>
            <person name="Alioto T."/>
            <person name="Alioto T."/>
            <person name="Gomez Garrido J."/>
        </authorList>
    </citation>
    <scope>NUCLEOTIDE SEQUENCE</scope>
</reference>